<dbReference type="Proteomes" id="UP000076744">
    <property type="component" value="Unassembled WGS sequence"/>
</dbReference>
<keyword evidence="3" id="KW-1185">Reference proteome</keyword>
<comment type="caution">
    <text evidence="2">The sequence shown here is derived from an EMBL/GenBank/DDBJ whole genome shotgun (WGS) entry which is preliminary data.</text>
</comment>
<protein>
    <submittedName>
        <fullName evidence="2">Uncharacterized protein</fullName>
    </submittedName>
</protein>
<dbReference type="EMBL" id="AZHB01000007">
    <property type="protein sequence ID" value="OAA67436.1"/>
    <property type="molecule type" value="Genomic_DNA"/>
</dbReference>
<feature type="compositionally biased region" description="Basic and acidic residues" evidence="1">
    <location>
        <begin position="13"/>
        <end position="23"/>
    </location>
</feature>
<dbReference type="OrthoDB" id="2740448at2759"/>
<dbReference type="GeneID" id="30019904"/>
<name>A0A167ZF08_CORFA</name>
<dbReference type="AlphaFoldDB" id="A0A167ZF08"/>
<accession>A0A167ZF08</accession>
<proteinExistence type="predicted"/>
<sequence>MSGKRGKKAQRGNTDKRAQRPEESALADKVLPTIRTASAVRDDPNLGYKLRVLIYDLLNISKDPDSERRLNSTVDEYYISQPYFSFKESEVIKSAIIDAEPSLYHIPGNICCSGGDQLSSKSVEEAMRLLLSDFLDKRRASGDSRPCGPHHLAPLYAALYGIDMAELQVAKFLGRLRRNGV</sequence>
<dbReference type="STRING" id="1081104.A0A167ZF08"/>
<reference evidence="2 3" key="1">
    <citation type="journal article" date="2016" name="Genome Biol. Evol.">
        <title>Divergent and convergent evolution of fungal pathogenicity.</title>
        <authorList>
            <person name="Shang Y."/>
            <person name="Xiao G."/>
            <person name="Zheng P."/>
            <person name="Cen K."/>
            <person name="Zhan S."/>
            <person name="Wang C."/>
        </authorList>
    </citation>
    <scope>NUCLEOTIDE SEQUENCE [LARGE SCALE GENOMIC DNA]</scope>
    <source>
        <strain evidence="2 3">ARSEF 2679</strain>
    </source>
</reference>
<gene>
    <name evidence="2" type="ORF">ISF_03612</name>
</gene>
<dbReference type="RefSeq" id="XP_018705425.1">
    <property type="nucleotide sequence ID" value="XM_018847218.1"/>
</dbReference>
<evidence type="ECO:0000313" key="2">
    <source>
        <dbReference type="EMBL" id="OAA67436.1"/>
    </source>
</evidence>
<organism evidence="2 3">
    <name type="scientific">Cordyceps fumosorosea (strain ARSEF 2679)</name>
    <name type="common">Isaria fumosorosea</name>
    <dbReference type="NCBI Taxonomy" id="1081104"/>
    <lineage>
        <taxon>Eukaryota</taxon>
        <taxon>Fungi</taxon>
        <taxon>Dikarya</taxon>
        <taxon>Ascomycota</taxon>
        <taxon>Pezizomycotina</taxon>
        <taxon>Sordariomycetes</taxon>
        <taxon>Hypocreomycetidae</taxon>
        <taxon>Hypocreales</taxon>
        <taxon>Cordycipitaceae</taxon>
        <taxon>Cordyceps</taxon>
    </lineage>
</organism>
<evidence type="ECO:0000256" key="1">
    <source>
        <dbReference type="SAM" id="MobiDB-lite"/>
    </source>
</evidence>
<evidence type="ECO:0000313" key="3">
    <source>
        <dbReference type="Proteomes" id="UP000076744"/>
    </source>
</evidence>
<feature type="region of interest" description="Disordered" evidence="1">
    <location>
        <begin position="1"/>
        <end position="27"/>
    </location>
</feature>
<feature type="compositionally biased region" description="Basic residues" evidence="1">
    <location>
        <begin position="1"/>
        <end position="10"/>
    </location>
</feature>